<accession>G7JT84</accession>
<evidence type="ECO:0000313" key="5">
    <source>
        <dbReference type="Proteomes" id="UP000002051"/>
    </source>
</evidence>
<reference evidence="3 5" key="2">
    <citation type="journal article" date="2014" name="BMC Genomics">
        <title>An improved genome release (version Mt4.0) for the model legume Medicago truncatula.</title>
        <authorList>
            <person name="Tang H."/>
            <person name="Krishnakumar V."/>
            <person name="Bidwell S."/>
            <person name="Rosen B."/>
            <person name="Chan A."/>
            <person name="Zhou S."/>
            <person name="Gentzbittel L."/>
            <person name="Childs K.L."/>
            <person name="Yandell M."/>
            <person name="Gundlach H."/>
            <person name="Mayer K.F."/>
            <person name="Schwartz D.C."/>
            <person name="Town C.D."/>
        </authorList>
    </citation>
    <scope>GENOME REANNOTATION</scope>
    <source>
        <strain evidence="4 5">cv. Jemalong A17</strain>
    </source>
</reference>
<evidence type="ECO:0000256" key="1">
    <source>
        <dbReference type="SAM" id="MobiDB-lite"/>
    </source>
</evidence>
<proteinExistence type="predicted"/>
<gene>
    <name evidence="3" type="ordered locus">MTR_4g126940</name>
</gene>
<evidence type="ECO:0000313" key="3">
    <source>
        <dbReference type="EMBL" id="AES92208.1"/>
    </source>
</evidence>
<dbReference type="EMBL" id="CM001220">
    <property type="protein sequence ID" value="AES92208.1"/>
    <property type="molecule type" value="Genomic_DNA"/>
</dbReference>
<dbReference type="Proteomes" id="UP000002051">
    <property type="component" value="Chromosome 4"/>
</dbReference>
<protein>
    <submittedName>
        <fullName evidence="3">Clavata3/ESR (CLE) gene family member</fullName>
    </submittedName>
</protein>
<organism evidence="3 5">
    <name type="scientific">Medicago truncatula</name>
    <name type="common">Barrel medic</name>
    <name type="synonym">Medicago tribuloides</name>
    <dbReference type="NCBI Taxonomy" id="3880"/>
    <lineage>
        <taxon>Eukaryota</taxon>
        <taxon>Viridiplantae</taxon>
        <taxon>Streptophyta</taxon>
        <taxon>Embryophyta</taxon>
        <taxon>Tracheophyta</taxon>
        <taxon>Spermatophyta</taxon>
        <taxon>Magnoliopsida</taxon>
        <taxon>eudicotyledons</taxon>
        <taxon>Gunneridae</taxon>
        <taxon>Pentapetalae</taxon>
        <taxon>rosids</taxon>
        <taxon>fabids</taxon>
        <taxon>Fabales</taxon>
        <taxon>Fabaceae</taxon>
        <taxon>Papilionoideae</taxon>
        <taxon>50 kb inversion clade</taxon>
        <taxon>NPAAA clade</taxon>
        <taxon>Hologalegina</taxon>
        <taxon>IRL clade</taxon>
        <taxon>Trifolieae</taxon>
        <taxon>Medicago</taxon>
    </lineage>
</organism>
<reference evidence="4" key="3">
    <citation type="submission" date="2015-04" db="UniProtKB">
        <authorList>
            <consortium name="EnsemblPlants"/>
        </authorList>
    </citation>
    <scope>IDENTIFICATION</scope>
    <source>
        <strain evidence="4">cv. Jemalong A17</strain>
    </source>
</reference>
<dbReference type="EnsemblPlants" id="AES92208">
    <property type="protein sequence ID" value="AES92208"/>
    <property type="gene ID" value="MTR_4g126940"/>
</dbReference>
<evidence type="ECO:0000313" key="4">
    <source>
        <dbReference type="EnsemblPlants" id="AES92208"/>
    </source>
</evidence>
<keyword evidence="5" id="KW-1185">Reference proteome</keyword>
<dbReference type="AlphaFoldDB" id="G7JT84"/>
<feature type="chain" id="PRO_5014573117" evidence="2">
    <location>
        <begin position="20"/>
        <end position="89"/>
    </location>
</feature>
<dbReference type="HOGENOM" id="CLU_2458193_0_0_1"/>
<dbReference type="eggNOG" id="ENOG502SY39">
    <property type="taxonomic scope" value="Eukaryota"/>
</dbReference>
<feature type="signal peptide" evidence="2">
    <location>
        <begin position="1"/>
        <end position="19"/>
    </location>
</feature>
<name>G7JT84_MEDTR</name>
<dbReference type="OMA" id="SAHKCNR"/>
<dbReference type="PaxDb" id="3880-AES92208"/>
<evidence type="ECO:0000256" key="2">
    <source>
        <dbReference type="SAM" id="SignalP"/>
    </source>
</evidence>
<sequence length="89" mass="9882">MKLQEVILVICILFWACIGSTTVARKTVFVGNLFDGAKKKNSSSVAVLDDDVHKCNHKRKHLSSCYNNTSSSEDKRVVPTGPNPLHNRL</sequence>
<feature type="region of interest" description="Disordered" evidence="1">
    <location>
        <begin position="64"/>
        <end position="89"/>
    </location>
</feature>
<keyword evidence="2" id="KW-0732">Signal</keyword>
<reference evidence="3 5" key="1">
    <citation type="journal article" date="2011" name="Nature">
        <title>The Medicago genome provides insight into the evolution of rhizobial symbioses.</title>
        <authorList>
            <person name="Young N.D."/>
            <person name="Debelle F."/>
            <person name="Oldroyd G.E."/>
            <person name="Geurts R."/>
            <person name="Cannon S.B."/>
            <person name="Udvardi M.K."/>
            <person name="Benedito V.A."/>
            <person name="Mayer K.F."/>
            <person name="Gouzy J."/>
            <person name="Schoof H."/>
            <person name="Van de Peer Y."/>
            <person name="Proost S."/>
            <person name="Cook D.R."/>
            <person name="Meyers B.C."/>
            <person name="Spannagl M."/>
            <person name="Cheung F."/>
            <person name="De Mita S."/>
            <person name="Krishnakumar V."/>
            <person name="Gundlach H."/>
            <person name="Zhou S."/>
            <person name="Mudge J."/>
            <person name="Bharti A.K."/>
            <person name="Murray J.D."/>
            <person name="Naoumkina M.A."/>
            <person name="Rosen B."/>
            <person name="Silverstein K.A."/>
            <person name="Tang H."/>
            <person name="Rombauts S."/>
            <person name="Zhao P.X."/>
            <person name="Zhou P."/>
            <person name="Barbe V."/>
            <person name="Bardou P."/>
            <person name="Bechner M."/>
            <person name="Bellec A."/>
            <person name="Berger A."/>
            <person name="Berges H."/>
            <person name="Bidwell S."/>
            <person name="Bisseling T."/>
            <person name="Choisne N."/>
            <person name="Couloux A."/>
            <person name="Denny R."/>
            <person name="Deshpande S."/>
            <person name="Dai X."/>
            <person name="Doyle J.J."/>
            <person name="Dudez A.M."/>
            <person name="Farmer A.D."/>
            <person name="Fouteau S."/>
            <person name="Franken C."/>
            <person name="Gibelin C."/>
            <person name="Gish J."/>
            <person name="Goldstein S."/>
            <person name="Gonzalez A.J."/>
            <person name="Green P.J."/>
            <person name="Hallab A."/>
            <person name="Hartog M."/>
            <person name="Hua A."/>
            <person name="Humphray S.J."/>
            <person name="Jeong D.H."/>
            <person name="Jing Y."/>
            <person name="Jocker A."/>
            <person name="Kenton S.M."/>
            <person name="Kim D.J."/>
            <person name="Klee K."/>
            <person name="Lai H."/>
            <person name="Lang C."/>
            <person name="Lin S."/>
            <person name="Macmil S.L."/>
            <person name="Magdelenat G."/>
            <person name="Matthews L."/>
            <person name="McCorrison J."/>
            <person name="Monaghan E.L."/>
            <person name="Mun J.H."/>
            <person name="Najar F.Z."/>
            <person name="Nicholson C."/>
            <person name="Noirot C."/>
            <person name="O'Bleness M."/>
            <person name="Paule C.R."/>
            <person name="Poulain J."/>
            <person name="Prion F."/>
            <person name="Qin B."/>
            <person name="Qu C."/>
            <person name="Retzel E.F."/>
            <person name="Riddle C."/>
            <person name="Sallet E."/>
            <person name="Samain S."/>
            <person name="Samson N."/>
            <person name="Sanders I."/>
            <person name="Saurat O."/>
            <person name="Scarpelli C."/>
            <person name="Schiex T."/>
            <person name="Segurens B."/>
            <person name="Severin A.J."/>
            <person name="Sherrier D.J."/>
            <person name="Shi R."/>
            <person name="Sims S."/>
            <person name="Singer S.R."/>
            <person name="Sinharoy S."/>
            <person name="Sterck L."/>
            <person name="Viollet A."/>
            <person name="Wang B.B."/>
            <person name="Wang K."/>
            <person name="Wang M."/>
            <person name="Wang X."/>
            <person name="Warfsmann J."/>
            <person name="Weissenbach J."/>
            <person name="White D.D."/>
            <person name="White J.D."/>
            <person name="Wiley G.B."/>
            <person name="Wincker P."/>
            <person name="Xing Y."/>
            <person name="Yang L."/>
            <person name="Yao Z."/>
            <person name="Ying F."/>
            <person name="Zhai J."/>
            <person name="Zhou L."/>
            <person name="Zuber A."/>
            <person name="Denarie J."/>
            <person name="Dixon R.A."/>
            <person name="May G.D."/>
            <person name="Schwartz D.C."/>
            <person name="Rogers J."/>
            <person name="Quetier F."/>
            <person name="Town C.D."/>
            <person name="Roe B.A."/>
        </authorList>
    </citation>
    <scope>NUCLEOTIDE SEQUENCE [LARGE SCALE GENOMIC DNA]</scope>
    <source>
        <strain evidence="3">A17</strain>
        <strain evidence="4 5">cv. Jemalong A17</strain>
    </source>
</reference>